<keyword evidence="4 10" id="KW-0812">Transmembrane</keyword>
<comment type="subcellular location">
    <subcellularLocation>
        <location evidence="1">Membrane</location>
        <topology evidence="1">Multi-pass membrane protein</topology>
    </subcellularLocation>
</comment>
<evidence type="ECO:0000256" key="3">
    <source>
        <dbReference type="ARBA" id="ARBA00022449"/>
    </source>
</evidence>
<name>A0A1B9IKE8_9TREE</name>
<keyword evidence="6" id="KW-0915">Sodium</keyword>
<dbReference type="GO" id="GO:0006814">
    <property type="term" value="P:sodium ion transport"/>
    <property type="evidence" value="ECO:0007669"/>
    <property type="project" value="UniProtKB-KW"/>
</dbReference>
<feature type="transmembrane region" description="Helical" evidence="10">
    <location>
        <begin position="64"/>
        <end position="83"/>
    </location>
</feature>
<dbReference type="InterPro" id="IPR006153">
    <property type="entry name" value="Cation/H_exchanger_TM"/>
</dbReference>
<evidence type="ECO:0000256" key="2">
    <source>
        <dbReference type="ARBA" id="ARBA00022448"/>
    </source>
</evidence>
<evidence type="ECO:0000256" key="10">
    <source>
        <dbReference type="SAM" id="Phobius"/>
    </source>
</evidence>
<evidence type="ECO:0000256" key="5">
    <source>
        <dbReference type="ARBA" id="ARBA00022989"/>
    </source>
</evidence>
<keyword evidence="2" id="KW-0813">Transport</keyword>
<proteinExistence type="predicted"/>
<keyword evidence="7" id="KW-0406">Ion transport</keyword>
<feature type="transmembrane region" description="Helical" evidence="10">
    <location>
        <begin position="202"/>
        <end position="221"/>
    </location>
</feature>
<evidence type="ECO:0000256" key="7">
    <source>
        <dbReference type="ARBA" id="ARBA00023065"/>
    </source>
</evidence>
<feature type="transmembrane region" description="Helical" evidence="10">
    <location>
        <begin position="343"/>
        <end position="367"/>
    </location>
</feature>
<feature type="transmembrane region" description="Helical" evidence="10">
    <location>
        <begin position="316"/>
        <end position="337"/>
    </location>
</feature>
<dbReference type="GO" id="GO:0015297">
    <property type="term" value="F:antiporter activity"/>
    <property type="evidence" value="ECO:0007669"/>
    <property type="project" value="UniProtKB-KW"/>
</dbReference>
<organism evidence="12 13">
    <name type="scientific">Kwoniella mangroviensis CBS 10435</name>
    <dbReference type="NCBI Taxonomy" id="1331196"/>
    <lineage>
        <taxon>Eukaryota</taxon>
        <taxon>Fungi</taxon>
        <taxon>Dikarya</taxon>
        <taxon>Basidiomycota</taxon>
        <taxon>Agaricomycotina</taxon>
        <taxon>Tremellomycetes</taxon>
        <taxon>Tremellales</taxon>
        <taxon>Cryptococcaceae</taxon>
        <taxon>Kwoniella</taxon>
    </lineage>
</organism>
<evidence type="ECO:0000256" key="1">
    <source>
        <dbReference type="ARBA" id="ARBA00004141"/>
    </source>
</evidence>
<evidence type="ECO:0000313" key="13">
    <source>
        <dbReference type="Proteomes" id="UP000092583"/>
    </source>
</evidence>
<feature type="transmembrane region" description="Helical" evidence="10">
    <location>
        <begin position="38"/>
        <end position="58"/>
    </location>
</feature>
<keyword evidence="8 10" id="KW-0472">Membrane</keyword>
<dbReference type="InterPro" id="IPR038770">
    <property type="entry name" value="Na+/solute_symporter_sf"/>
</dbReference>
<evidence type="ECO:0000256" key="9">
    <source>
        <dbReference type="ARBA" id="ARBA00023201"/>
    </source>
</evidence>
<dbReference type="AlphaFoldDB" id="A0A1B9IKE8"/>
<dbReference type="EMBL" id="KI669465">
    <property type="protein sequence ID" value="OCF56035.1"/>
    <property type="molecule type" value="Genomic_DNA"/>
</dbReference>
<gene>
    <name evidence="12" type="ORF">L486_06792</name>
</gene>
<evidence type="ECO:0000259" key="11">
    <source>
        <dbReference type="Pfam" id="PF00999"/>
    </source>
</evidence>
<feature type="transmembrane region" description="Helical" evidence="10">
    <location>
        <begin position="122"/>
        <end position="147"/>
    </location>
</feature>
<sequence length="457" mass="49282">MWSSFTYHEPSIVQLLILSSWIYLLNLFGWISRHILSAQLLGQILIGIIYGTPLAGWLEESWEEAFVALGYVGLLLIVFEGGLSSSFSNVISLLPLSLCIALTGILLPISLSFILIPLASFSALHAFAAGAALSSTSLGTSLSVLNPASVGFDLRQSKLGTALLSAAVMDDVVAFVLSSILSNLGETSPEGNTSIRKNVGRTVGVTIGLGIILIPVSRFLLKPLYAKLQITDRWKEATWGGESMLVGLMAVFFLSMIAAAGFAGTSPLYGAYIAGLACAYLSDTADTPSRLEKRKGSEEEESHTLRSSFERFLTPILTYVFVPIFFGSIGYCIPFVPLWKGKIIWRGIIYAILMCIGKLACGLWLIFWPKSKKTTNAISGSGSSWKGAAFLGCAMVARGEIGLLISQIAYNTPKPLLTEDEFLIVNWGIIVCTIVGPLSVGWIVRRSGKKIMDGGWE</sequence>
<feature type="transmembrane region" description="Helical" evidence="10">
    <location>
        <begin position="388"/>
        <end position="410"/>
    </location>
</feature>
<feature type="domain" description="Cation/H+ exchanger transmembrane" evidence="11">
    <location>
        <begin position="29"/>
        <end position="445"/>
    </location>
</feature>
<dbReference type="Gene3D" id="1.20.1530.20">
    <property type="match status" value="1"/>
</dbReference>
<evidence type="ECO:0000256" key="8">
    <source>
        <dbReference type="ARBA" id="ARBA00023136"/>
    </source>
</evidence>
<feature type="transmembrane region" description="Helical" evidence="10">
    <location>
        <begin position="422"/>
        <end position="444"/>
    </location>
</feature>
<feature type="transmembrane region" description="Helical" evidence="10">
    <location>
        <begin position="242"/>
        <end position="263"/>
    </location>
</feature>
<reference evidence="13" key="2">
    <citation type="submission" date="2013-12" db="EMBL/GenBank/DDBJ databases">
        <title>Evolution of pathogenesis and genome organization in the Tremellales.</title>
        <authorList>
            <person name="Cuomo C."/>
            <person name="Litvintseva A."/>
            <person name="Heitman J."/>
            <person name="Chen Y."/>
            <person name="Sun S."/>
            <person name="Springer D."/>
            <person name="Dromer F."/>
            <person name="Young S."/>
            <person name="Zeng Q."/>
            <person name="Chapman S."/>
            <person name="Gujja S."/>
            <person name="Saif S."/>
            <person name="Birren B."/>
        </authorList>
    </citation>
    <scope>NUCLEOTIDE SEQUENCE [LARGE SCALE GENOMIC DNA]</scope>
    <source>
        <strain evidence="13">CBS 10435</strain>
    </source>
</reference>
<keyword evidence="9" id="KW-0739">Sodium transport</keyword>
<evidence type="ECO:0000256" key="6">
    <source>
        <dbReference type="ARBA" id="ARBA00023053"/>
    </source>
</evidence>
<dbReference type="OrthoDB" id="1288932at2759"/>
<dbReference type="GO" id="GO:0016020">
    <property type="term" value="C:membrane"/>
    <property type="evidence" value="ECO:0007669"/>
    <property type="project" value="UniProtKB-SubCell"/>
</dbReference>
<keyword evidence="3" id="KW-0050">Antiport</keyword>
<keyword evidence="5 10" id="KW-1133">Transmembrane helix</keyword>
<dbReference type="PANTHER" id="PTHR43562:SF3">
    <property type="entry name" value="SODIUM ION_PROTON EXCHANGER (EUROFUNG)"/>
    <property type="match status" value="1"/>
</dbReference>
<dbReference type="Proteomes" id="UP000092583">
    <property type="component" value="Unassembled WGS sequence"/>
</dbReference>
<evidence type="ECO:0000256" key="4">
    <source>
        <dbReference type="ARBA" id="ARBA00022692"/>
    </source>
</evidence>
<dbReference type="PANTHER" id="PTHR43562">
    <property type="entry name" value="NAPA-TYPE SODIUM/HYDROGEN ANTIPORTER"/>
    <property type="match status" value="1"/>
</dbReference>
<dbReference type="GO" id="GO:1902600">
    <property type="term" value="P:proton transmembrane transport"/>
    <property type="evidence" value="ECO:0007669"/>
    <property type="project" value="InterPro"/>
</dbReference>
<evidence type="ECO:0000313" key="12">
    <source>
        <dbReference type="EMBL" id="OCF56035.1"/>
    </source>
</evidence>
<protein>
    <recommendedName>
        <fullName evidence="11">Cation/H+ exchanger transmembrane domain-containing protein</fullName>
    </recommendedName>
</protein>
<reference evidence="12 13" key="1">
    <citation type="submission" date="2013-07" db="EMBL/GenBank/DDBJ databases">
        <title>The Genome Sequence of Kwoniella mangroviensis CBS10435.</title>
        <authorList>
            <consortium name="The Broad Institute Genome Sequencing Platform"/>
            <person name="Cuomo C."/>
            <person name="Litvintseva A."/>
            <person name="Chen Y."/>
            <person name="Heitman J."/>
            <person name="Sun S."/>
            <person name="Springer D."/>
            <person name="Dromer F."/>
            <person name="Young S.K."/>
            <person name="Zeng Q."/>
            <person name="Gargeya S."/>
            <person name="Fitzgerald M."/>
            <person name="Abouelleil A."/>
            <person name="Alvarado L."/>
            <person name="Berlin A.M."/>
            <person name="Chapman S.B."/>
            <person name="Dewar J."/>
            <person name="Goldberg J."/>
            <person name="Griggs A."/>
            <person name="Gujja S."/>
            <person name="Hansen M."/>
            <person name="Howarth C."/>
            <person name="Imamovic A."/>
            <person name="Larimer J."/>
            <person name="McCowan C."/>
            <person name="Murphy C."/>
            <person name="Pearson M."/>
            <person name="Priest M."/>
            <person name="Roberts A."/>
            <person name="Saif S."/>
            <person name="Shea T."/>
            <person name="Sykes S."/>
            <person name="Wortman J."/>
            <person name="Nusbaum C."/>
            <person name="Birren B."/>
        </authorList>
    </citation>
    <scope>NUCLEOTIDE SEQUENCE [LARGE SCALE GENOMIC DNA]</scope>
    <source>
        <strain evidence="12 13">CBS 10435</strain>
    </source>
</reference>
<feature type="transmembrane region" description="Helical" evidence="10">
    <location>
        <begin position="12"/>
        <end position="31"/>
    </location>
</feature>
<keyword evidence="13" id="KW-1185">Reference proteome</keyword>
<feature type="transmembrane region" description="Helical" evidence="10">
    <location>
        <begin position="90"/>
        <end position="116"/>
    </location>
</feature>
<dbReference type="Pfam" id="PF00999">
    <property type="entry name" value="Na_H_Exchanger"/>
    <property type="match status" value="1"/>
</dbReference>
<accession>A0A1B9IKE8</accession>